<proteinExistence type="predicted"/>
<dbReference type="Proteomes" id="UP000279029">
    <property type="component" value="Chromosome"/>
</dbReference>
<dbReference type="RefSeq" id="WP_125135847.1">
    <property type="nucleotide sequence ID" value="NZ_LR130778.1"/>
</dbReference>
<dbReference type="OrthoDB" id="9799862at2"/>
<name>A0A3P7RTW8_9FIRM</name>
<dbReference type="Pfam" id="PF06289">
    <property type="entry name" value="FlbD"/>
    <property type="match status" value="1"/>
</dbReference>
<dbReference type="EMBL" id="LR130778">
    <property type="protein sequence ID" value="VDN46316.1"/>
    <property type="molecule type" value="Genomic_DNA"/>
</dbReference>
<accession>A0A3P7RTW8</accession>
<keyword evidence="3" id="KW-1185">Reference proteome</keyword>
<dbReference type="InterPro" id="IPR009384">
    <property type="entry name" value="SwrD-like"/>
</dbReference>
<feature type="coiled-coil region" evidence="1">
    <location>
        <begin position="37"/>
        <end position="64"/>
    </location>
</feature>
<protein>
    <submittedName>
        <fullName evidence="2">Flagellar power transducer required for swarming</fullName>
    </submittedName>
</protein>
<organism evidence="2 3">
    <name type="scientific">Petrocella atlantisensis</name>
    <dbReference type="NCBI Taxonomy" id="2173034"/>
    <lineage>
        <taxon>Bacteria</taxon>
        <taxon>Bacillati</taxon>
        <taxon>Bacillota</taxon>
        <taxon>Clostridia</taxon>
        <taxon>Lachnospirales</taxon>
        <taxon>Vallitaleaceae</taxon>
        <taxon>Petrocella</taxon>
    </lineage>
</organism>
<keyword evidence="2" id="KW-0969">Cilium</keyword>
<evidence type="ECO:0000256" key="1">
    <source>
        <dbReference type="SAM" id="Coils"/>
    </source>
</evidence>
<gene>
    <name evidence="2" type="primary">swrD</name>
    <name evidence="2" type="ORF">PATL70BA_0462</name>
</gene>
<sequence length="64" mass="7358">MIFVTRLNGQSYLLNSRLIESAEEKPDTTLVLTNGKIIIISESLEELQEKIINYEAKILNYKTD</sequence>
<dbReference type="PANTHER" id="PTHR39185">
    <property type="entry name" value="SWARMING MOTILITY PROTEIN SWRD"/>
    <property type="match status" value="1"/>
</dbReference>
<dbReference type="KEGG" id="cbar:PATL70BA_0462"/>
<dbReference type="AlphaFoldDB" id="A0A3P7RTW8"/>
<keyword evidence="2" id="KW-0282">Flagellum</keyword>
<keyword evidence="2" id="KW-0966">Cell projection</keyword>
<evidence type="ECO:0000313" key="3">
    <source>
        <dbReference type="Proteomes" id="UP000279029"/>
    </source>
</evidence>
<dbReference type="PANTHER" id="PTHR39185:SF1">
    <property type="entry name" value="SWARMING MOTILITY PROTEIN SWRD"/>
    <property type="match status" value="1"/>
</dbReference>
<evidence type="ECO:0000313" key="2">
    <source>
        <dbReference type="EMBL" id="VDN46316.1"/>
    </source>
</evidence>
<reference evidence="2 3" key="1">
    <citation type="submission" date="2018-09" db="EMBL/GenBank/DDBJ databases">
        <authorList>
            <person name="Postec A."/>
        </authorList>
    </citation>
    <scope>NUCLEOTIDE SEQUENCE [LARGE SCALE GENOMIC DNA]</scope>
    <source>
        <strain evidence="2">70B-A</strain>
    </source>
</reference>
<keyword evidence="1" id="KW-0175">Coiled coil</keyword>